<dbReference type="OMA" id="QINNDEP"/>
<dbReference type="Proteomes" id="UP000001940">
    <property type="component" value="Chromosome X"/>
</dbReference>
<dbReference type="WormBase" id="K09C8.9">
    <property type="protein sequence ID" value="CE43150"/>
    <property type="gene ID" value="WBGene00164969"/>
</dbReference>
<reference evidence="2 3" key="1">
    <citation type="journal article" date="1998" name="Science">
        <title>Genome sequence of the nematode C. elegans: a platform for investigating biology.</title>
        <authorList>
            <consortium name="The C. elegans sequencing consortium"/>
            <person name="Sulson J.E."/>
            <person name="Waterston R."/>
        </authorList>
    </citation>
    <scope>NUCLEOTIDE SEQUENCE [LARGE SCALE GENOMIC DNA]</scope>
    <source>
        <strain evidence="2 3">Bristol N2</strain>
    </source>
</reference>
<dbReference type="CTD" id="13222680"/>
<evidence type="ECO:0000256" key="1">
    <source>
        <dbReference type="SAM" id="SignalP"/>
    </source>
</evidence>
<evidence type="ECO:0000313" key="2">
    <source>
        <dbReference type="EMBL" id="CAR97844.1"/>
    </source>
</evidence>
<dbReference type="AlphaFoldDB" id="B6VQ69"/>
<keyword evidence="3" id="KW-1185">Reference proteome</keyword>
<dbReference type="InParanoid" id="B6VQ69"/>
<dbReference type="KEGG" id="cel:CELE_K09C8.9"/>
<dbReference type="GeneID" id="13222680"/>
<proteinExistence type="predicted"/>
<feature type="chain" id="PRO_5002851578" evidence="1">
    <location>
        <begin position="19"/>
        <end position="121"/>
    </location>
</feature>
<keyword evidence="1" id="KW-0732">Signal</keyword>
<dbReference type="OrthoDB" id="5869120at2759"/>
<dbReference type="EMBL" id="BX284606">
    <property type="protein sequence ID" value="CAR97844.1"/>
    <property type="molecule type" value="Genomic_DNA"/>
</dbReference>
<dbReference type="Bgee" id="WBGene00164969">
    <property type="expression patterns" value="Expressed in pharyngeal muscle cell (C elegans) and 3 other cell types or tissues"/>
</dbReference>
<evidence type="ECO:0000313" key="4">
    <source>
        <dbReference type="WormBase" id="K09C8.9"/>
    </source>
</evidence>
<dbReference type="eggNOG" id="ENOG502TI8M">
    <property type="taxonomic scope" value="Eukaryota"/>
</dbReference>
<accession>B6VQ69</accession>
<sequence>MFRLTLVSLALLVCTINANLFDSFLRTEKEVVVVNQNDQGEVNAEISQNPSEDTSLAVIDNDTPIALMDDLGSEGQGNGVVIRAKRYYGCGCGCCGCCNCATMAPVSPQPCGCGCCGCGYG</sequence>
<name>B6VQ69_CAEEL</name>
<feature type="signal peptide" evidence="1">
    <location>
        <begin position="1"/>
        <end position="18"/>
    </location>
</feature>
<organism evidence="2 3">
    <name type="scientific">Caenorhabditis elegans</name>
    <dbReference type="NCBI Taxonomy" id="6239"/>
    <lineage>
        <taxon>Eukaryota</taxon>
        <taxon>Metazoa</taxon>
        <taxon>Ecdysozoa</taxon>
        <taxon>Nematoda</taxon>
        <taxon>Chromadorea</taxon>
        <taxon>Rhabditida</taxon>
        <taxon>Rhabditina</taxon>
        <taxon>Rhabditomorpha</taxon>
        <taxon>Rhabditoidea</taxon>
        <taxon>Rhabditidae</taxon>
        <taxon>Peloderinae</taxon>
        <taxon>Caenorhabditis</taxon>
    </lineage>
</organism>
<dbReference type="FunCoup" id="B6VQ69">
    <property type="interactions" value="1568"/>
</dbReference>
<protein>
    <submittedName>
        <fullName evidence="2">Secreted protein</fullName>
    </submittedName>
</protein>
<dbReference type="AGR" id="WB:WBGene00164969"/>
<dbReference type="SMR" id="B6VQ69"/>
<gene>
    <name evidence="2" type="ORF">CELE_K09C8.9</name>
    <name evidence="2 4" type="ORF">K09C8.9</name>
</gene>
<dbReference type="HOGENOM" id="CLU_2111061_0_0_1"/>
<dbReference type="RefSeq" id="NP_001257127.1">
    <property type="nucleotide sequence ID" value="NM_001270198.1"/>
</dbReference>
<dbReference type="PaxDb" id="6239-K09C8.9"/>
<evidence type="ECO:0000313" key="3">
    <source>
        <dbReference type="Proteomes" id="UP000001940"/>
    </source>
</evidence>